<feature type="transmembrane region" description="Helical" evidence="1">
    <location>
        <begin position="20"/>
        <end position="42"/>
    </location>
</feature>
<keyword evidence="3" id="KW-1185">Reference proteome</keyword>
<organism evidence="2 3">
    <name type="scientific">Mycena venus</name>
    <dbReference type="NCBI Taxonomy" id="2733690"/>
    <lineage>
        <taxon>Eukaryota</taxon>
        <taxon>Fungi</taxon>
        <taxon>Dikarya</taxon>
        <taxon>Basidiomycota</taxon>
        <taxon>Agaricomycotina</taxon>
        <taxon>Agaricomycetes</taxon>
        <taxon>Agaricomycetidae</taxon>
        <taxon>Agaricales</taxon>
        <taxon>Marasmiineae</taxon>
        <taxon>Mycenaceae</taxon>
        <taxon>Mycena</taxon>
    </lineage>
</organism>
<feature type="transmembrane region" description="Helical" evidence="1">
    <location>
        <begin position="54"/>
        <end position="76"/>
    </location>
</feature>
<feature type="transmembrane region" description="Helical" evidence="1">
    <location>
        <begin position="97"/>
        <end position="126"/>
    </location>
</feature>
<accession>A0A8H6XAG5</accession>
<evidence type="ECO:0000313" key="3">
    <source>
        <dbReference type="Proteomes" id="UP000620124"/>
    </source>
</evidence>
<sequence length="383" mass="44560">MASLEAHTPEYPRESFQARLINYAPSIVIAGVMLLVPGPMTYIYCSVGAEYVGIWAYFPLIFMTSILGIYVTFLYWTCSSNFRALEPADTITKICRVACTLFHVLILVALFNSGLITVALVVFGPFENETDARLRFKIAATSANMVGTFTLTYWTYSTCRRNYYEKAIMRTNAQKYGDPVLVCIPVFKLCGHFVLYTSTHKYELRLERTTYFRPYFLYRPLRPSEQDFNLYVPQRYHLFVCGWTSRTHEDIVRIFNAAIREFGTYNRLTNNCRTFLQWGCMGILDRTSVWHEDFLHGLDPANNFGAWEILPLAISQMALLMYRSMLRDLCRWVFSWQWGPDWESRVRYEGGLVDMADHYVTPREIFQEFVAPNLPASTWVDDD</sequence>
<keyword evidence="1" id="KW-1133">Transmembrane helix</keyword>
<dbReference type="EMBL" id="JACAZI010000022">
    <property type="protein sequence ID" value="KAF7337042.1"/>
    <property type="molecule type" value="Genomic_DNA"/>
</dbReference>
<name>A0A8H6XAG5_9AGAR</name>
<gene>
    <name evidence="2" type="ORF">MVEN_02141300</name>
</gene>
<evidence type="ECO:0000256" key="1">
    <source>
        <dbReference type="SAM" id="Phobius"/>
    </source>
</evidence>
<proteinExistence type="predicted"/>
<feature type="transmembrane region" description="Helical" evidence="1">
    <location>
        <begin position="138"/>
        <end position="156"/>
    </location>
</feature>
<keyword evidence="1" id="KW-0472">Membrane</keyword>
<comment type="caution">
    <text evidence="2">The sequence shown here is derived from an EMBL/GenBank/DDBJ whole genome shotgun (WGS) entry which is preliminary data.</text>
</comment>
<protein>
    <recommendedName>
        <fullName evidence="4">Transmembrane protein</fullName>
    </recommendedName>
</protein>
<dbReference type="AlphaFoldDB" id="A0A8H6XAG5"/>
<reference evidence="2" key="1">
    <citation type="submission" date="2020-05" db="EMBL/GenBank/DDBJ databases">
        <title>Mycena genomes resolve the evolution of fungal bioluminescence.</title>
        <authorList>
            <person name="Tsai I.J."/>
        </authorList>
    </citation>
    <scope>NUCLEOTIDE SEQUENCE</scope>
    <source>
        <strain evidence="2">CCC161011</strain>
    </source>
</reference>
<dbReference type="Proteomes" id="UP000620124">
    <property type="component" value="Unassembled WGS sequence"/>
</dbReference>
<keyword evidence="1" id="KW-0812">Transmembrane</keyword>
<evidence type="ECO:0008006" key="4">
    <source>
        <dbReference type="Google" id="ProtNLM"/>
    </source>
</evidence>
<evidence type="ECO:0000313" key="2">
    <source>
        <dbReference type="EMBL" id="KAF7337042.1"/>
    </source>
</evidence>
<dbReference type="OrthoDB" id="2914753at2759"/>